<gene>
    <name evidence="1" type="ORF">CVT26_009250</name>
</gene>
<evidence type="ECO:0000313" key="1">
    <source>
        <dbReference type="EMBL" id="PPR05639.1"/>
    </source>
</evidence>
<dbReference type="EMBL" id="NHYE01000449">
    <property type="protein sequence ID" value="PPR05639.1"/>
    <property type="molecule type" value="Genomic_DNA"/>
</dbReference>
<accession>A0A409YRM4</accession>
<protein>
    <submittedName>
        <fullName evidence="1">Uncharacterized protein</fullName>
    </submittedName>
</protein>
<dbReference type="Proteomes" id="UP000284706">
    <property type="component" value="Unassembled WGS sequence"/>
</dbReference>
<proteinExistence type="predicted"/>
<organism evidence="1 2">
    <name type="scientific">Gymnopilus dilepis</name>
    <dbReference type="NCBI Taxonomy" id="231916"/>
    <lineage>
        <taxon>Eukaryota</taxon>
        <taxon>Fungi</taxon>
        <taxon>Dikarya</taxon>
        <taxon>Basidiomycota</taxon>
        <taxon>Agaricomycotina</taxon>
        <taxon>Agaricomycetes</taxon>
        <taxon>Agaricomycetidae</taxon>
        <taxon>Agaricales</taxon>
        <taxon>Agaricineae</taxon>
        <taxon>Hymenogastraceae</taxon>
        <taxon>Gymnopilus</taxon>
    </lineage>
</organism>
<comment type="caution">
    <text evidence="1">The sequence shown here is derived from an EMBL/GenBank/DDBJ whole genome shotgun (WGS) entry which is preliminary data.</text>
</comment>
<sequence>TSSKGSPLLEDFPRHLGVRRAAFAAFRAPGSPSSAAATYDRDSRLPRFKRETEAALKGSPLLEDFPRHLGVRRAAFAAFRAPGSPSSAAATYDRDSRLPRFKRETEAALFCSCWGNSRRELRRLGGDRVAATAALSSPPAPSPPRACECWGRYHQLRPGVSTPARSLMRQRCSSELSLSLVLGWLPTRVLRLVRRSRGRYRPLEWQHLELPPPPAQQPIHSRLRVGWACFRQLRPWGITPARSLA</sequence>
<feature type="non-terminal residue" evidence="1">
    <location>
        <position position="1"/>
    </location>
</feature>
<dbReference type="InParanoid" id="A0A409YRM4"/>
<evidence type="ECO:0000313" key="2">
    <source>
        <dbReference type="Proteomes" id="UP000284706"/>
    </source>
</evidence>
<reference evidence="1 2" key="1">
    <citation type="journal article" date="2018" name="Evol. Lett.">
        <title>Horizontal gene cluster transfer increased hallucinogenic mushroom diversity.</title>
        <authorList>
            <person name="Reynolds H.T."/>
            <person name="Vijayakumar V."/>
            <person name="Gluck-Thaler E."/>
            <person name="Korotkin H.B."/>
            <person name="Matheny P.B."/>
            <person name="Slot J.C."/>
        </authorList>
    </citation>
    <scope>NUCLEOTIDE SEQUENCE [LARGE SCALE GENOMIC DNA]</scope>
    <source>
        <strain evidence="1 2">SRW20</strain>
    </source>
</reference>
<name>A0A409YRM4_9AGAR</name>
<keyword evidence="2" id="KW-1185">Reference proteome</keyword>
<dbReference type="AlphaFoldDB" id="A0A409YRM4"/>